<feature type="transmembrane region" description="Helical" evidence="1">
    <location>
        <begin position="172"/>
        <end position="193"/>
    </location>
</feature>
<dbReference type="OrthoDB" id="5114069at2"/>
<feature type="transmembrane region" description="Helical" evidence="1">
    <location>
        <begin position="12"/>
        <end position="31"/>
    </location>
</feature>
<evidence type="ECO:0000313" key="2">
    <source>
        <dbReference type="EMBL" id="MBB5642299.1"/>
    </source>
</evidence>
<comment type="caution">
    <text evidence="2">The sequence shown here is derived from an EMBL/GenBank/DDBJ whole genome shotgun (WGS) entry which is preliminary data.</text>
</comment>
<organism evidence="2 3">
    <name type="scientific">Cryobacterium roopkundense</name>
    <dbReference type="NCBI Taxonomy" id="1001240"/>
    <lineage>
        <taxon>Bacteria</taxon>
        <taxon>Bacillati</taxon>
        <taxon>Actinomycetota</taxon>
        <taxon>Actinomycetes</taxon>
        <taxon>Micrococcales</taxon>
        <taxon>Microbacteriaceae</taxon>
        <taxon>Cryobacterium</taxon>
    </lineage>
</organism>
<name>A0A7W8ZXY6_9MICO</name>
<protein>
    <recommendedName>
        <fullName evidence="4">DUF998 domain-containing protein</fullName>
    </recommendedName>
</protein>
<evidence type="ECO:0008006" key="4">
    <source>
        <dbReference type="Google" id="ProtNLM"/>
    </source>
</evidence>
<feature type="transmembrane region" description="Helical" evidence="1">
    <location>
        <begin position="51"/>
        <end position="75"/>
    </location>
</feature>
<feature type="transmembrane region" description="Helical" evidence="1">
    <location>
        <begin position="87"/>
        <end position="106"/>
    </location>
</feature>
<sequence>MSAGWVSARVRGASVLLLTGGALMAALWLIFTTVHGPTSFNEDNPFLGGSMFFWGMLLGGIPNLLIAAGLISVAAPLSLATGRMARAGFILLLIGLVVPAVIDLAIRALGAPLLLPLAAAGALLLATGNLSNPRVSRPSRLLVLLIGVLLTTAFAFPLLPMTLTDPLGGFRIYGALAHLGVGIGWALFGLTVLRAPRAGQSSRPDPDRSVTGHGD</sequence>
<keyword evidence="1" id="KW-0472">Membrane</keyword>
<accession>A0A7W8ZXY6</accession>
<keyword evidence="1" id="KW-1133">Transmembrane helix</keyword>
<evidence type="ECO:0000313" key="3">
    <source>
        <dbReference type="Proteomes" id="UP000561726"/>
    </source>
</evidence>
<dbReference type="AlphaFoldDB" id="A0A7W8ZXY6"/>
<dbReference type="Proteomes" id="UP000561726">
    <property type="component" value="Unassembled WGS sequence"/>
</dbReference>
<feature type="transmembrane region" description="Helical" evidence="1">
    <location>
        <begin position="112"/>
        <end position="130"/>
    </location>
</feature>
<reference evidence="2 3" key="1">
    <citation type="submission" date="2020-08" db="EMBL/GenBank/DDBJ databases">
        <title>Sequencing the genomes of 1000 actinobacteria strains.</title>
        <authorList>
            <person name="Klenk H.-P."/>
        </authorList>
    </citation>
    <scope>NUCLEOTIDE SEQUENCE [LARGE SCALE GENOMIC DNA]</scope>
    <source>
        <strain evidence="2 3">DSM 21065</strain>
    </source>
</reference>
<evidence type="ECO:0000256" key="1">
    <source>
        <dbReference type="SAM" id="Phobius"/>
    </source>
</evidence>
<dbReference type="RefSeq" id="WP_152602255.1">
    <property type="nucleotide sequence ID" value="NZ_JACHBQ010000001.1"/>
</dbReference>
<feature type="transmembrane region" description="Helical" evidence="1">
    <location>
        <begin position="142"/>
        <end position="160"/>
    </location>
</feature>
<gene>
    <name evidence="2" type="ORF">BJ997_002847</name>
</gene>
<dbReference type="EMBL" id="JACHBQ010000001">
    <property type="protein sequence ID" value="MBB5642299.1"/>
    <property type="molecule type" value="Genomic_DNA"/>
</dbReference>
<proteinExistence type="predicted"/>
<keyword evidence="1" id="KW-0812">Transmembrane</keyword>